<evidence type="ECO:0000259" key="4">
    <source>
        <dbReference type="PROSITE" id="PS50893"/>
    </source>
</evidence>
<name>A0A4Y7RFL5_9FIRM</name>
<keyword evidence="1" id="KW-0813">Transport</keyword>
<dbReference type="Proteomes" id="UP000298324">
    <property type="component" value="Unassembled WGS sequence"/>
</dbReference>
<dbReference type="GO" id="GO:0016887">
    <property type="term" value="F:ATP hydrolysis activity"/>
    <property type="evidence" value="ECO:0007669"/>
    <property type="project" value="InterPro"/>
</dbReference>
<organism evidence="5 6">
    <name type="scientific">Pelotomaculum schinkii</name>
    <dbReference type="NCBI Taxonomy" id="78350"/>
    <lineage>
        <taxon>Bacteria</taxon>
        <taxon>Bacillati</taxon>
        <taxon>Bacillota</taxon>
        <taxon>Clostridia</taxon>
        <taxon>Eubacteriales</taxon>
        <taxon>Desulfotomaculaceae</taxon>
        <taxon>Pelotomaculum</taxon>
    </lineage>
</organism>
<dbReference type="PANTHER" id="PTHR42788">
    <property type="entry name" value="TAURINE IMPORT ATP-BINDING PROTEIN-RELATED"/>
    <property type="match status" value="1"/>
</dbReference>
<keyword evidence="3 5" id="KW-0067">ATP-binding</keyword>
<dbReference type="SUPFAM" id="SSF52540">
    <property type="entry name" value="P-loop containing nucleoside triphosphate hydrolases"/>
    <property type="match status" value="1"/>
</dbReference>
<dbReference type="Gene3D" id="3.40.50.300">
    <property type="entry name" value="P-loop containing nucleotide triphosphate hydrolases"/>
    <property type="match status" value="1"/>
</dbReference>
<dbReference type="InterPro" id="IPR027417">
    <property type="entry name" value="P-loop_NTPase"/>
</dbReference>
<gene>
    <name evidence="5" type="primary">cmpD_1</name>
    <name evidence="5" type="ORF">Psch_01126</name>
</gene>
<dbReference type="GO" id="GO:0005524">
    <property type="term" value="F:ATP binding"/>
    <property type="evidence" value="ECO:0007669"/>
    <property type="project" value="UniProtKB-KW"/>
</dbReference>
<dbReference type="AlphaFoldDB" id="A0A4Y7RFL5"/>
<protein>
    <submittedName>
        <fullName evidence="5">Bicarbonate transport ATP-binding protein CmpD</fullName>
        <ecNumber evidence="5">3.6.3.-</ecNumber>
    </submittedName>
</protein>
<dbReference type="PROSITE" id="PS50893">
    <property type="entry name" value="ABC_TRANSPORTER_2"/>
    <property type="match status" value="1"/>
</dbReference>
<evidence type="ECO:0000313" key="5">
    <source>
        <dbReference type="EMBL" id="TEB07571.1"/>
    </source>
</evidence>
<reference evidence="5 6" key="1">
    <citation type="journal article" date="2018" name="Environ. Microbiol.">
        <title>Novel energy conservation strategies and behaviour of Pelotomaculum schinkii driving syntrophic propionate catabolism.</title>
        <authorList>
            <person name="Hidalgo-Ahumada C.A.P."/>
            <person name="Nobu M.K."/>
            <person name="Narihiro T."/>
            <person name="Tamaki H."/>
            <person name="Liu W.T."/>
            <person name="Kamagata Y."/>
            <person name="Stams A.J.M."/>
            <person name="Imachi H."/>
            <person name="Sousa D.Z."/>
        </authorList>
    </citation>
    <scope>NUCLEOTIDE SEQUENCE [LARGE SCALE GENOMIC DNA]</scope>
    <source>
        <strain evidence="5 6">HH</strain>
    </source>
</reference>
<sequence>MIVRLIKFEQVHKTLGQTRVLGDFSFSAGKNKIFCIIGPSGCGKTTILQLLSGLEQPDAGRITGLAGLRVSYVFQEPRLLPWKTVAGNLDFALQDVVSPAEKQELIKSYLSTMGLYEYRDSYPKALSGGMKQRLAICRAFAFPHDLLLLDEPFKSLDMPLRLGLVRHVVKMWQAAPRTIVFVTHDIMEALLLGQRIMVLSARPTEILETIDLDLPHEQRNVGEEPLTSLYTKMLAMLETENKKYYPGL</sequence>
<dbReference type="InterPro" id="IPR050166">
    <property type="entry name" value="ABC_transporter_ATP-bind"/>
</dbReference>
<keyword evidence="5" id="KW-0378">Hydrolase</keyword>
<keyword evidence="2" id="KW-0547">Nucleotide-binding</keyword>
<dbReference type="InterPro" id="IPR017871">
    <property type="entry name" value="ABC_transporter-like_CS"/>
</dbReference>
<feature type="domain" description="ABC transporter" evidence="4">
    <location>
        <begin position="6"/>
        <end position="226"/>
    </location>
</feature>
<evidence type="ECO:0000256" key="2">
    <source>
        <dbReference type="ARBA" id="ARBA00022741"/>
    </source>
</evidence>
<accession>A0A4Y7RFL5</accession>
<proteinExistence type="predicted"/>
<dbReference type="InterPro" id="IPR003439">
    <property type="entry name" value="ABC_transporter-like_ATP-bd"/>
</dbReference>
<dbReference type="PANTHER" id="PTHR42788:SF13">
    <property type="entry name" value="ALIPHATIC SULFONATES IMPORT ATP-BINDING PROTEIN SSUB"/>
    <property type="match status" value="1"/>
</dbReference>
<evidence type="ECO:0000256" key="1">
    <source>
        <dbReference type="ARBA" id="ARBA00022448"/>
    </source>
</evidence>
<dbReference type="EC" id="3.6.3.-" evidence="5"/>
<dbReference type="InterPro" id="IPR003593">
    <property type="entry name" value="AAA+_ATPase"/>
</dbReference>
<dbReference type="Pfam" id="PF00005">
    <property type="entry name" value="ABC_tran"/>
    <property type="match status" value="1"/>
</dbReference>
<comment type="caution">
    <text evidence="5">The sequence shown here is derived from an EMBL/GenBank/DDBJ whole genome shotgun (WGS) entry which is preliminary data.</text>
</comment>
<dbReference type="PROSITE" id="PS00211">
    <property type="entry name" value="ABC_TRANSPORTER_1"/>
    <property type="match status" value="1"/>
</dbReference>
<evidence type="ECO:0000256" key="3">
    <source>
        <dbReference type="ARBA" id="ARBA00022840"/>
    </source>
</evidence>
<evidence type="ECO:0000313" key="6">
    <source>
        <dbReference type="Proteomes" id="UP000298324"/>
    </source>
</evidence>
<dbReference type="SMART" id="SM00382">
    <property type="entry name" value="AAA"/>
    <property type="match status" value="1"/>
</dbReference>
<dbReference type="EMBL" id="QFGA01000001">
    <property type="protein sequence ID" value="TEB07571.1"/>
    <property type="molecule type" value="Genomic_DNA"/>
</dbReference>
<keyword evidence="6" id="KW-1185">Reference proteome</keyword>